<dbReference type="KEGG" id="mpq:ABA45_07590"/>
<dbReference type="InterPro" id="IPR001952">
    <property type="entry name" value="Alkaline_phosphatase"/>
</dbReference>
<evidence type="ECO:0000313" key="2">
    <source>
        <dbReference type="EMBL" id="AKO52305.1"/>
    </source>
</evidence>
<sequence length="122" mass="12801">MTHANNNLVVDSAASATQLATGQLRGAEMVGVNKDGNSTESILEKAKNSLSQNDKGSFLMIEAGQIDWAAHYNDTGTHTSTHTGTHTPVLVFTQGSGDTSAPFGKLLHHTEVGQRAIEALGN</sequence>
<comment type="cofactor">
    <cofactor evidence="1">
        <name>Mg(2+)</name>
        <dbReference type="ChEBI" id="CHEBI:18420"/>
    </cofactor>
    <text evidence="1">Binds 1 Mg(2+) ion.</text>
</comment>
<proteinExistence type="predicted"/>
<dbReference type="Pfam" id="PF00245">
    <property type="entry name" value="Alk_phosphatase"/>
    <property type="match status" value="2"/>
</dbReference>
<evidence type="ECO:0008006" key="4">
    <source>
        <dbReference type="Google" id="ProtNLM"/>
    </source>
</evidence>
<name>A0A0H4I3P6_9GAMM</name>
<dbReference type="RefSeq" id="WP_048385066.1">
    <property type="nucleotide sequence ID" value="NZ_CP011494.1"/>
</dbReference>
<reference evidence="2 3" key="1">
    <citation type="submission" date="2015-05" db="EMBL/GenBank/DDBJ databases">
        <title>Complete genome of Marinobacter psychrophilus strain 20041T isolated from sea-ice of the Canadian Basin.</title>
        <authorList>
            <person name="Song L."/>
            <person name="Ren L."/>
            <person name="Yu Y."/>
            <person name="Wang X."/>
        </authorList>
    </citation>
    <scope>NUCLEOTIDE SEQUENCE [LARGE SCALE GENOMIC DNA]</scope>
    <source>
        <strain evidence="2 3">20041</strain>
    </source>
</reference>
<dbReference type="GO" id="GO:0016791">
    <property type="term" value="F:phosphatase activity"/>
    <property type="evidence" value="ECO:0007669"/>
    <property type="project" value="InterPro"/>
</dbReference>
<comment type="cofactor">
    <cofactor evidence="1">
        <name>Zn(2+)</name>
        <dbReference type="ChEBI" id="CHEBI:29105"/>
    </cofactor>
    <text evidence="1">Binds 2 Zn(2+) ions.</text>
</comment>
<dbReference type="GO" id="GO:0046872">
    <property type="term" value="F:metal ion binding"/>
    <property type="evidence" value="ECO:0007669"/>
    <property type="project" value="UniProtKB-KW"/>
</dbReference>
<evidence type="ECO:0000313" key="3">
    <source>
        <dbReference type="Proteomes" id="UP000036406"/>
    </source>
</evidence>
<feature type="binding site" evidence="1">
    <location>
        <position position="67"/>
    </location>
    <ligand>
        <name>Zn(2+)</name>
        <dbReference type="ChEBI" id="CHEBI:29105"/>
        <label>2</label>
    </ligand>
</feature>
<feature type="binding site" evidence="1">
    <location>
        <position position="62"/>
    </location>
    <ligand>
        <name>Mg(2+)</name>
        <dbReference type="ChEBI" id="CHEBI:18420"/>
    </ligand>
</feature>
<dbReference type="SUPFAM" id="SSF53649">
    <property type="entry name" value="Alkaline phosphatase-like"/>
    <property type="match status" value="1"/>
</dbReference>
<organism evidence="2 3">
    <name type="scientific">Marinobacter psychrophilus</name>
    <dbReference type="NCBI Taxonomy" id="330734"/>
    <lineage>
        <taxon>Bacteria</taxon>
        <taxon>Pseudomonadati</taxon>
        <taxon>Pseudomonadota</taxon>
        <taxon>Gammaproteobacteria</taxon>
        <taxon>Pseudomonadales</taxon>
        <taxon>Marinobacteraceae</taxon>
        <taxon>Marinobacter</taxon>
    </lineage>
</organism>
<dbReference type="InterPro" id="IPR017850">
    <property type="entry name" value="Alkaline_phosphatase_core_sf"/>
</dbReference>
<dbReference type="PATRIC" id="fig|330734.3.peg.1594"/>
<accession>A0A0H4I3P6</accession>
<keyword evidence="1" id="KW-0862">Zinc</keyword>
<dbReference type="Proteomes" id="UP000036406">
    <property type="component" value="Chromosome"/>
</dbReference>
<evidence type="ECO:0000256" key="1">
    <source>
        <dbReference type="PIRSR" id="PIRSR601952-2"/>
    </source>
</evidence>
<keyword evidence="1" id="KW-0460">Magnesium</keyword>
<protein>
    <recommendedName>
        <fullName evidence="4">Alkaline phosphatase</fullName>
    </recommendedName>
</protein>
<feature type="binding site" evidence="1">
    <location>
        <position position="71"/>
    </location>
    <ligand>
        <name>Zn(2+)</name>
        <dbReference type="ChEBI" id="CHEBI:29105"/>
        <label>2</label>
    </ligand>
</feature>
<keyword evidence="3" id="KW-1185">Reference proteome</keyword>
<gene>
    <name evidence="2" type="ORF">ABA45_07590</name>
</gene>
<dbReference type="EMBL" id="CP011494">
    <property type="protein sequence ID" value="AKO52305.1"/>
    <property type="molecule type" value="Genomic_DNA"/>
</dbReference>
<dbReference type="Gene3D" id="3.40.720.10">
    <property type="entry name" value="Alkaline Phosphatase, subunit A"/>
    <property type="match status" value="2"/>
</dbReference>
<keyword evidence="1" id="KW-0479">Metal-binding</keyword>
<dbReference type="AlphaFoldDB" id="A0A0H4I3P6"/>
<dbReference type="STRING" id="330734.ABA45_07590"/>